<evidence type="ECO:0008006" key="5">
    <source>
        <dbReference type="Google" id="ProtNLM"/>
    </source>
</evidence>
<dbReference type="GO" id="GO:0016491">
    <property type="term" value="F:oxidoreductase activity"/>
    <property type="evidence" value="ECO:0007669"/>
    <property type="project" value="UniProtKB-KW"/>
</dbReference>
<evidence type="ECO:0000256" key="1">
    <source>
        <dbReference type="ARBA" id="ARBA00006056"/>
    </source>
</evidence>
<proteinExistence type="inferred from homology"/>
<evidence type="ECO:0000313" key="3">
    <source>
        <dbReference type="EMBL" id="OGG06676.1"/>
    </source>
</evidence>
<dbReference type="Pfam" id="PF02615">
    <property type="entry name" value="Ldh_2"/>
    <property type="match status" value="1"/>
</dbReference>
<dbReference type="InterPro" id="IPR043143">
    <property type="entry name" value="Mal/L-sulf/L-lact_DH-like_NADP"/>
</dbReference>
<comment type="similarity">
    <text evidence="1">Belongs to the LDH2/MDH2 oxidoreductase family.</text>
</comment>
<dbReference type="Gene3D" id="1.10.1530.10">
    <property type="match status" value="1"/>
</dbReference>
<dbReference type="STRING" id="1817867.A3F83_06795"/>
<organism evidence="3 4">
    <name type="scientific">Candidatus Glassbacteria bacterium RIFCSPLOWO2_12_FULL_58_11</name>
    <dbReference type="NCBI Taxonomy" id="1817867"/>
    <lineage>
        <taxon>Bacteria</taxon>
        <taxon>Candidatus Glassiibacteriota</taxon>
    </lineage>
</organism>
<reference evidence="3 4" key="1">
    <citation type="journal article" date="2016" name="Nat. Commun.">
        <title>Thousands of microbial genomes shed light on interconnected biogeochemical processes in an aquifer system.</title>
        <authorList>
            <person name="Anantharaman K."/>
            <person name="Brown C.T."/>
            <person name="Hug L.A."/>
            <person name="Sharon I."/>
            <person name="Castelle C.J."/>
            <person name="Probst A.J."/>
            <person name="Thomas B.C."/>
            <person name="Singh A."/>
            <person name="Wilkins M.J."/>
            <person name="Karaoz U."/>
            <person name="Brodie E.L."/>
            <person name="Williams K.H."/>
            <person name="Hubbard S.S."/>
            <person name="Banfield J.F."/>
        </authorList>
    </citation>
    <scope>NUCLEOTIDE SEQUENCE [LARGE SCALE GENOMIC DNA]</scope>
</reference>
<gene>
    <name evidence="3" type="ORF">A3F83_06795</name>
</gene>
<evidence type="ECO:0000256" key="2">
    <source>
        <dbReference type="ARBA" id="ARBA00023002"/>
    </source>
</evidence>
<comment type="caution">
    <text evidence="3">The sequence shown here is derived from an EMBL/GenBank/DDBJ whole genome shotgun (WGS) entry which is preliminary data.</text>
</comment>
<evidence type="ECO:0000313" key="4">
    <source>
        <dbReference type="Proteomes" id="UP000179129"/>
    </source>
</evidence>
<protein>
    <recommendedName>
        <fullName evidence="5">Lactate dehydrogenase</fullName>
    </recommendedName>
</protein>
<dbReference type="Gene3D" id="3.30.1370.60">
    <property type="entry name" value="Hypothetical oxidoreductase yiak, domain 2"/>
    <property type="match status" value="1"/>
</dbReference>
<dbReference type="PANTHER" id="PTHR11091:SF0">
    <property type="entry name" value="MALATE DEHYDROGENASE"/>
    <property type="match status" value="1"/>
</dbReference>
<dbReference type="InterPro" id="IPR003767">
    <property type="entry name" value="Malate/L-lactate_DH-like"/>
</dbReference>
<dbReference type="AlphaFoldDB" id="A0A1F5Z2N6"/>
<accession>A0A1F5Z2N6</accession>
<dbReference type="InterPro" id="IPR036111">
    <property type="entry name" value="Mal/L-sulfo/L-lacto_DH-like_sf"/>
</dbReference>
<dbReference type="SUPFAM" id="SSF89733">
    <property type="entry name" value="L-sulfolactate dehydrogenase-like"/>
    <property type="match status" value="1"/>
</dbReference>
<dbReference type="InterPro" id="IPR043144">
    <property type="entry name" value="Mal/L-sulf/L-lact_DH-like_ah"/>
</dbReference>
<dbReference type="PANTHER" id="PTHR11091">
    <property type="entry name" value="OXIDOREDUCTASE-RELATED"/>
    <property type="match status" value="1"/>
</dbReference>
<dbReference type="EMBL" id="MFIX01000012">
    <property type="protein sequence ID" value="OGG06676.1"/>
    <property type="molecule type" value="Genomic_DNA"/>
</dbReference>
<dbReference type="Proteomes" id="UP000179129">
    <property type="component" value="Unassembled WGS sequence"/>
</dbReference>
<keyword evidence="2" id="KW-0560">Oxidoreductase</keyword>
<sequence length="329" mass="34624">MRVTLNWLRKRLTGLFAGAGLGAQDTAVLVDILLDAEASGRRTHGLIRVRPMLKHLATSGHQPGRWLKEEAACALYDGQGGLGYLVTYACTLKVMELLERSPLAVVGARGATHTGPIGYFAGQCARQGLVTFFFTNCSPFAAPYGAREAILGTNPITIGLPGDPEPVVVDLATTATTYGECRVALEEGRSLPEGVALDSRGAPTTDPAEAIHGGALLPFGGHKGYALALAIQVLTTALTGASAIPGAGEDYGLSIIALRKDLLVGGESYDRITAEVLRAVKAARPLDQSKPVLIPGERSAGLRRQALESGIEIEPQLYEKLFGKAEEAQ</sequence>
<name>A0A1F5Z2N6_9BACT</name>